<feature type="chain" id="PRO_5047417339" description="Tetratricopeptide repeat protein" evidence="2">
    <location>
        <begin position="18"/>
        <end position="302"/>
    </location>
</feature>
<keyword evidence="2" id="KW-0732">Signal</keyword>
<organism evidence="3 4">
    <name type="scientific">Novosphingobium anseongense</name>
    <dbReference type="NCBI Taxonomy" id="3133436"/>
    <lineage>
        <taxon>Bacteria</taxon>
        <taxon>Pseudomonadati</taxon>
        <taxon>Pseudomonadota</taxon>
        <taxon>Alphaproteobacteria</taxon>
        <taxon>Sphingomonadales</taxon>
        <taxon>Sphingomonadaceae</taxon>
        <taxon>Novosphingobium</taxon>
    </lineage>
</organism>
<keyword evidence="4" id="KW-1185">Reference proteome</keyword>
<evidence type="ECO:0000256" key="1">
    <source>
        <dbReference type="SAM" id="MobiDB-lite"/>
    </source>
</evidence>
<accession>A0ABU8RRA9</accession>
<proteinExistence type="predicted"/>
<dbReference type="RefSeq" id="WP_339585562.1">
    <property type="nucleotide sequence ID" value="NZ_JBBHJZ010000001.1"/>
</dbReference>
<dbReference type="Proteomes" id="UP001361239">
    <property type="component" value="Unassembled WGS sequence"/>
</dbReference>
<evidence type="ECO:0000313" key="4">
    <source>
        <dbReference type="Proteomes" id="UP001361239"/>
    </source>
</evidence>
<evidence type="ECO:0000256" key="2">
    <source>
        <dbReference type="SAM" id="SignalP"/>
    </source>
</evidence>
<evidence type="ECO:0008006" key="5">
    <source>
        <dbReference type="Google" id="ProtNLM"/>
    </source>
</evidence>
<evidence type="ECO:0000313" key="3">
    <source>
        <dbReference type="EMBL" id="MEJ5975628.1"/>
    </source>
</evidence>
<protein>
    <recommendedName>
        <fullName evidence="5">Tetratricopeptide repeat protein</fullName>
    </recommendedName>
</protein>
<reference evidence="3 4" key="1">
    <citation type="submission" date="2024-03" db="EMBL/GenBank/DDBJ databases">
        <authorList>
            <person name="Jo J.-H."/>
        </authorList>
    </citation>
    <scope>NUCLEOTIDE SEQUENCE [LARGE SCALE GENOMIC DNA]</scope>
    <source>
        <strain evidence="3 4">PS1R-30</strain>
    </source>
</reference>
<feature type="region of interest" description="Disordered" evidence="1">
    <location>
        <begin position="151"/>
        <end position="172"/>
    </location>
</feature>
<dbReference type="EMBL" id="JBBHJZ010000001">
    <property type="protein sequence ID" value="MEJ5975628.1"/>
    <property type="molecule type" value="Genomic_DNA"/>
</dbReference>
<sequence length="302" mass="32651">MRGLTASVLLLTTAAQAEVLTVEGVYPADSDGAAAMKTIAVESFGGSDGADLAIRIEDALRAVEIDGRPYFRVLPSASGGADGVLRGTATAEIKRERYTEQRERCVAKDANGKCTEKRKEDVRCTRRRIELVPNVRLIAVRDGALVHADSQLEQATDSRCEDNSSEQRSPETVVRELTGRIAGRLRGALAPTWRRESIRVLEDRKGLSREDGEKFKNALRLTKTDAGAACRQWQAIADANPGHAVTLFNIGLCDEAAGNLDGAERLYREAAQTSRAGNVGDGLGRIAARRRASRQLAAHSAR</sequence>
<name>A0ABU8RRA9_9SPHN</name>
<comment type="caution">
    <text evidence="3">The sequence shown here is derived from an EMBL/GenBank/DDBJ whole genome shotgun (WGS) entry which is preliminary data.</text>
</comment>
<feature type="signal peptide" evidence="2">
    <location>
        <begin position="1"/>
        <end position="17"/>
    </location>
</feature>
<gene>
    <name evidence="3" type="ORF">WG901_03210</name>
</gene>